<evidence type="ECO:0000256" key="2">
    <source>
        <dbReference type="ARBA" id="ARBA00001964"/>
    </source>
</evidence>
<dbReference type="InterPro" id="IPR012001">
    <property type="entry name" value="Thiamin_PyroP_enz_TPP-bd_dom"/>
</dbReference>
<dbReference type="Gene3D" id="3.40.50.970">
    <property type="match status" value="2"/>
</dbReference>
<dbReference type="PANTHER" id="PTHR18968:SF166">
    <property type="entry name" value="2-HYDROXYACYL-COA LYASE 2"/>
    <property type="match status" value="1"/>
</dbReference>
<dbReference type="GO" id="GO:0030976">
    <property type="term" value="F:thiamine pyrophosphate binding"/>
    <property type="evidence" value="ECO:0007669"/>
    <property type="project" value="InterPro"/>
</dbReference>
<dbReference type="RefSeq" id="WP_119775184.1">
    <property type="nucleotide sequence ID" value="NZ_QYUK01000008.1"/>
</dbReference>
<dbReference type="InterPro" id="IPR012000">
    <property type="entry name" value="Thiamin_PyroP_enz_cen_dom"/>
</dbReference>
<dbReference type="EMBL" id="QYUK01000008">
    <property type="protein sequence ID" value="RJF94323.1"/>
    <property type="molecule type" value="Genomic_DNA"/>
</dbReference>
<accession>A0A418WST6</accession>
<evidence type="ECO:0000256" key="4">
    <source>
        <dbReference type="ARBA" id="ARBA00022723"/>
    </source>
</evidence>
<dbReference type="CDD" id="cd07035">
    <property type="entry name" value="TPP_PYR_POX_like"/>
    <property type="match status" value="1"/>
</dbReference>
<evidence type="ECO:0000256" key="3">
    <source>
        <dbReference type="ARBA" id="ARBA00007812"/>
    </source>
</evidence>
<dbReference type="Pfam" id="PF02775">
    <property type="entry name" value="TPP_enzyme_C"/>
    <property type="match status" value="1"/>
</dbReference>
<dbReference type="Gene3D" id="3.40.50.1220">
    <property type="entry name" value="TPP-binding domain"/>
    <property type="match status" value="1"/>
</dbReference>
<dbReference type="OrthoDB" id="4494979at2"/>
<dbReference type="CDD" id="cd02004">
    <property type="entry name" value="TPP_BZL_OCoD_HPCL"/>
    <property type="match status" value="1"/>
</dbReference>
<evidence type="ECO:0000313" key="11">
    <source>
        <dbReference type="Proteomes" id="UP000284605"/>
    </source>
</evidence>
<dbReference type="Pfam" id="PF00205">
    <property type="entry name" value="TPP_enzyme_M"/>
    <property type="match status" value="1"/>
</dbReference>
<feature type="domain" description="Thiamine pyrophosphate enzyme central" evidence="7">
    <location>
        <begin position="196"/>
        <end position="330"/>
    </location>
</feature>
<dbReference type="Proteomes" id="UP000284605">
    <property type="component" value="Unassembled WGS sequence"/>
</dbReference>
<evidence type="ECO:0000313" key="10">
    <source>
        <dbReference type="EMBL" id="RJF94323.1"/>
    </source>
</evidence>
<comment type="cofactor">
    <cofactor evidence="1">
        <name>Mg(2+)</name>
        <dbReference type="ChEBI" id="CHEBI:18420"/>
    </cofactor>
</comment>
<keyword evidence="5 6" id="KW-0786">Thiamine pyrophosphate</keyword>
<dbReference type="SUPFAM" id="SSF52467">
    <property type="entry name" value="DHS-like NAD/FAD-binding domain"/>
    <property type="match status" value="1"/>
</dbReference>
<keyword evidence="4" id="KW-0479">Metal-binding</keyword>
<dbReference type="GO" id="GO:0003984">
    <property type="term" value="F:acetolactate synthase activity"/>
    <property type="evidence" value="ECO:0007669"/>
    <property type="project" value="TreeGrafter"/>
</dbReference>
<evidence type="ECO:0000256" key="6">
    <source>
        <dbReference type="RuleBase" id="RU362132"/>
    </source>
</evidence>
<dbReference type="AlphaFoldDB" id="A0A418WST6"/>
<dbReference type="GO" id="GO:0009097">
    <property type="term" value="P:isoleucine biosynthetic process"/>
    <property type="evidence" value="ECO:0007669"/>
    <property type="project" value="TreeGrafter"/>
</dbReference>
<proteinExistence type="inferred from homology"/>
<dbReference type="Pfam" id="PF02776">
    <property type="entry name" value="TPP_enzyme_N"/>
    <property type="match status" value="1"/>
</dbReference>
<feature type="domain" description="Thiamine pyrophosphate enzyme TPP-binding" evidence="8">
    <location>
        <begin position="391"/>
        <end position="539"/>
    </location>
</feature>
<dbReference type="GO" id="GO:0000287">
    <property type="term" value="F:magnesium ion binding"/>
    <property type="evidence" value="ECO:0007669"/>
    <property type="project" value="InterPro"/>
</dbReference>
<dbReference type="InterPro" id="IPR029061">
    <property type="entry name" value="THDP-binding"/>
</dbReference>
<gene>
    <name evidence="10" type="ORF">D3874_00240</name>
</gene>
<reference evidence="10 11" key="1">
    <citation type="submission" date="2018-09" db="EMBL/GenBank/DDBJ databases">
        <authorList>
            <person name="Zhu H."/>
        </authorList>
    </citation>
    <scope>NUCLEOTIDE SEQUENCE [LARGE SCALE GENOMIC DNA]</scope>
    <source>
        <strain evidence="10 11">K1W22B-8</strain>
    </source>
</reference>
<protein>
    <submittedName>
        <fullName evidence="10">Thiamine pyrophosphate-binding protein</fullName>
    </submittedName>
</protein>
<dbReference type="PROSITE" id="PS00187">
    <property type="entry name" value="TPP_ENZYMES"/>
    <property type="match status" value="1"/>
</dbReference>
<feature type="domain" description="Thiamine pyrophosphate enzyme N-terminal TPP-binding" evidence="9">
    <location>
        <begin position="6"/>
        <end position="122"/>
    </location>
</feature>
<sequence>MSNLKTGGELLARTLKAAGVSKIFALHGGHLEAFYRGCIDHDLELVDFRHEAAAGHAADAYARVTGKLGVCVITAGPGFANAMSAIVNANLDASPTLFIIGAPPLREAETNPLQGGFDQIAMATPATKWAHRITNTERIPDLTAMAIRKATTGRPGAVVLELPIDVLHMSVEDADATPPNGLHVRPRPAPSRAETQACLTLLAGAERPVIIVGGGARFADCGEALALFAERSGIPVCANSRGTGLLPAGHPLDAGDPGNLAILPLMGRPAPDVVLLLGARMGLYLAGRSGQVVPHEAKVIQVYGDAGEIGRIRDIDVAVAADCGSFLDALLEHSRGTFWSQTDAWAQEVTSLKSFGAAMYPEQEGPGGIHPYHAAAAVVAAAGKDAIFALDGGEVPSWVAGHVQATAPGQVLTHGYLGCLGIGPGFAIGAQVAAPQARVIHVTGDGAMGFHIQEFDTMMRWGFPVVTVVLNNRVWGMSIHGQQIMFGANYSLITRLGSTSYAAIARGFGCHGETVTRHEDIAPAMARAFATGKAACVEIMTDPDVVHPLTVNMLGATTAGRPEIMIPYYENIPVRAAVGSETP</sequence>
<dbReference type="FunFam" id="3.40.50.970:FF:000007">
    <property type="entry name" value="Acetolactate synthase"/>
    <property type="match status" value="1"/>
</dbReference>
<evidence type="ECO:0000259" key="8">
    <source>
        <dbReference type="Pfam" id="PF02775"/>
    </source>
</evidence>
<dbReference type="GO" id="GO:0009099">
    <property type="term" value="P:L-valine biosynthetic process"/>
    <property type="evidence" value="ECO:0007669"/>
    <property type="project" value="TreeGrafter"/>
</dbReference>
<dbReference type="InterPro" id="IPR011766">
    <property type="entry name" value="TPP_enzyme_TPP-bd"/>
</dbReference>
<organism evidence="10 11">
    <name type="scientific">Oleomonas cavernae</name>
    <dbReference type="NCBI Taxonomy" id="2320859"/>
    <lineage>
        <taxon>Bacteria</taxon>
        <taxon>Pseudomonadati</taxon>
        <taxon>Pseudomonadota</taxon>
        <taxon>Alphaproteobacteria</taxon>
        <taxon>Acetobacterales</taxon>
        <taxon>Acetobacteraceae</taxon>
        <taxon>Oleomonas</taxon>
    </lineage>
</organism>
<dbReference type="InterPro" id="IPR029035">
    <property type="entry name" value="DHS-like_NAD/FAD-binding_dom"/>
</dbReference>
<dbReference type="InterPro" id="IPR000399">
    <property type="entry name" value="TPP-bd_CS"/>
</dbReference>
<dbReference type="PANTHER" id="PTHR18968">
    <property type="entry name" value="THIAMINE PYROPHOSPHATE ENZYMES"/>
    <property type="match status" value="1"/>
</dbReference>
<evidence type="ECO:0000256" key="5">
    <source>
        <dbReference type="ARBA" id="ARBA00023052"/>
    </source>
</evidence>
<dbReference type="GO" id="GO:0005948">
    <property type="term" value="C:acetolactate synthase complex"/>
    <property type="evidence" value="ECO:0007669"/>
    <property type="project" value="TreeGrafter"/>
</dbReference>
<keyword evidence="11" id="KW-1185">Reference proteome</keyword>
<comment type="cofactor">
    <cofactor evidence="2">
        <name>thiamine diphosphate</name>
        <dbReference type="ChEBI" id="CHEBI:58937"/>
    </cofactor>
</comment>
<dbReference type="InterPro" id="IPR045229">
    <property type="entry name" value="TPP_enz"/>
</dbReference>
<dbReference type="GO" id="GO:0050660">
    <property type="term" value="F:flavin adenine dinucleotide binding"/>
    <property type="evidence" value="ECO:0007669"/>
    <property type="project" value="TreeGrafter"/>
</dbReference>
<dbReference type="SUPFAM" id="SSF52518">
    <property type="entry name" value="Thiamin diphosphate-binding fold (THDP-binding)"/>
    <property type="match status" value="2"/>
</dbReference>
<comment type="similarity">
    <text evidence="3 6">Belongs to the TPP enzyme family.</text>
</comment>
<name>A0A418WST6_9PROT</name>
<comment type="caution">
    <text evidence="10">The sequence shown here is derived from an EMBL/GenBank/DDBJ whole genome shotgun (WGS) entry which is preliminary data.</text>
</comment>
<evidence type="ECO:0000259" key="9">
    <source>
        <dbReference type="Pfam" id="PF02776"/>
    </source>
</evidence>
<evidence type="ECO:0000256" key="1">
    <source>
        <dbReference type="ARBA" id="ARBA00001946"/>
    </source>
</evidence>
<evidence type="ECO:0000259" key="7">
    <source>
        <dbReference type="Pfam" id="PF00205"/>
    </source>
</evidence>